<feature type="region of interest" description="Disordered" evidence="10">
    <location>
        <begin position="51"/>
        <end position="78"/>
    </location>
</feature>
<comment type="similarity">
    <text evidence="2">Belongs to the VKOR family.</text>
</comment>
<protein>
    <recommendedName>
        <fullName evidence="16">Vitamin K epoxide reductase domain-containing protein</fullName>
    </recommendedName>
</protein>
<dbReference type="SMART" id="SM00516">
    <property type="entry name" value="SEC14"/>
    <property type="match status" value="1"/>
</dbReference>
<feature type="transmembrane region" description="Helical" evidence="11">
    <location>
        <begin position="230"/>
        <end position="248"/>
    </location>
</feature>
<keyword evidence="8" id="KW-1015">Disulfide bond</keyword>
<comment type="caution">
    <text evidence="14">The sequence shown here is derived from an EMBL/GenBank/DDBJ whole genome shotgun (WGS) entry which is preliminary data.</text>
</comment>
<evidence type="ECO:0000259" key="13">
    <source>
        <dbReference type="SMART" id="SM00756"/>
    </source>
</evidence>
<dbReference type="InterPro" id="IPR001251">
    <property type="entry name" value="CRAL-TRIO_dom"/>
</dbReference>
<dbReference type="SUPFAM" id="SSF52833">
    <property type="entry name" value="Thioredoxin-like"/>
    <property type="match status" value="1"/>
</dbReference>
<keyword evidence="7 11" id="KW-0472">Membrane</keyword>
<reference evidence="14 15" key="1">
    <citation type="submission" date="2023-03" db="EMBL/GenBank/DDBJ databases">
        <title>WGS of Gossypium arboreum.</title>
        <authorList>
            <person name="Yu D."/>
        </authorList>
    </citation>
    <scope>NUCLEOTIDE SEQUENCE [LARGE SCALE GENOMIC DNA]</scope>
    <source>
        <tissue evidence="14">Leaf</tissue>
    </source>
</reference>
<dbReference type="Pfam" id="PF07884">
    <property type="entry name" value="VKOR"/>
    <property type="match status" value="1"/>
</dbReference>
<feature type="transmembrane region" description="Helical" evidence="11">
    <location>
        <begin position="195"/>
        <end position="218"/>
    </location>
</feature>
<feature type="transmembrane region" description="Helical" evidence="11">
    <location>
        <begin position="171"/>
        <end position="189"/>
    </location>
</feature>
<evidence type="ECO:0000256" key="11">
    <source>
        <dbReference type="SAM" id="Phobius"/>
    </source>
</evidence>
<accession>A0ABR0QX93</accession>
<evidence type="ECO:0000259" key="12">
    <source>
        <dbReference type="SMART" id="SM00516"/>
    </source>
</evidence>
<dbReference type="InterPro" id="IPR038354">
    <property type="entry name" value="VKOR_sf"/>
</dbReference>
<keyword evidence="3 11" id="KW-0812">Transmembrane</keyword>
<sequence length="589" mass="64858">MASFVGLSASQSQFLYRFSLPISSPAFISSSVHLKKQAPVRRLLVLPIKCSSSGPSQDTESEAETTSVPSSSSFSSSLASSNSTYNWRAGIGAVGIIETAYLTYLKLSGSDAFCPLGGGSCGDVLNSDYAFVFGVPLPLLGLIAYGFVTTLSLQLSAKNLPFGINETTGRLLLLGSSTSMATASAYFLYILSTKFAGTSCSYCLASALLSFSLFFISLKDVGLQEVQKVVGLQVCIASLVFATLSTSYSKLPSAPSSQANIDLPYFTTEITKESSPFALSLARHLHSIGAKMYGAFWCSHCLEQKEMFGREAAKLLDYIECFPDGYKTGTKMIKACADANLEGFPTWVINGQVLSGEMELEKLAEISKDGKSVSLGHVGFDLYNKCRKHKESDLLHKLDIFKIQGKDKRGHKILRITGKSFPARFLSVDVLKEYLDEYIFPRLSKKPFSVLYMHTGVQRTDNFPGISALRSIYDAIPVTVKDNLQSVYFLHPGLQSRLFLATFGRLFFGDGLYGKLRYLSRVDYLWEHVRRNEIEVPDFVYDHDEDLEYRPMMMEYGLDSDDPHPRVYAAPAVAVDSPSASIYSMRCIS</sequence>
<dbReference type="InterPro" id="IPR036865">
    <property type="entry name" value="CRAL-TRIO_dom_sf"/>
</dbReference>
<keyword evidence="5 11" id="KW-1133">Transmembrane helix</keyword>
<dbReference type="Pfam" id="PF13716">
    <property type="entry name" value="CRAL_TRIO_2"/>
    <property type="match status" value="1"/>
</dbReference>
<dbReference type="Gene3D" id="1.20.1440.130">
    <property type="entry name" value="VKOR domain"/>
    <property type="match status" value="1"/>
</dbReference>
<evidence type="ECO:0000256" key="6">
    <source>
        <dbReference type="ARBA" id="ARBA00023002"/>
    </source>
</evidence>
<feature type="domain" description="CRAL-TRIO" evidence="12">
    <location>
        <begin position="391"/>
        <end position="543"/>
    </location>
</feature>
<evidence type="ECO:0000313" key="14">
    <source>
        <dbReference type="EMBL" id="KAK5843824.1"/>
    </source>
</evidence>
<feature type="compositionally biased region" description="Low complexity" evidence="10">
    <location>
        <begin position="64"/>
        <end position="78"/>
    </location>
</feature>
<evidence type="ECO:0000256" key="4">
    <source>
        <dbReference type="ARBA" id="ARBA00022719"/>
    </source>
</evidence>
<dbReference type="SMART" id="SM00756">
    <property type="entry name" value="VKc"/>
    <property type="match status" value="1"/>
</dbReference>
<keyword evidence="4" id="KW-0874">Quinone</keyword>
<dbReference type="InterPro" id="IPR012932">
    <property type="entry name" value="VKOR"/>
</dbReference>
<dbReference type="PANTHER" id="PTHR34573:SF1">
    <property type="entry name" value="VITAMIN K EPOXIDE REDUCTASE DOMAIN-CONTAINING PROTEIN"/>
    <property type="match status" value="1"/>
</dbReference>
<feature type="domain" description="Vitamin K epoxide reductase" evidence="13">
    <location>
        <begin position="81"/>
        <end position="221"/>
    </location>
</feature>
<gene>
    <name evidence="14" type="ORF">PVK06_006282</name>
</gene>
<evidence type="ECO:0000256" key="8">
    <source>
        <dbReference type="ARBA" id="ARBA00023157"/>
    </source>
</evidence>
<evidence type="ECO:0000256" key="9">
    <source>
        <dbReference type="ARBA" id="ARBA00023284"/>
    </source>
</evidence>
<evidence type="ECO:0000256" key="7">
    <source>
        <dbReference type="ARBA" id="ARBA00023136"/>
    </source>
</evidence>
<dbReference type="InterPro" id="IPR036249">
    <property type="entry name" value="Thioredoxin-like_sf"/>
</dbReference>
<evidence type="ECO:0000256" key="3">
    <source>
        <dbReference type="ARBA" id="ARBA00022692"/>
    </source>
</evidence>
<dbReference type="EMBL" id="JARKNE010000002">
    <property type="protein sequence ID" value="KAK5843824.1"/>
    <property type="molecule type" value="Genomic_DNA"/>
</dbReference>
<keyword evidence="9" id="KW-0676">Redox-active center</keyword>
<keyword evidence="6" id="KW-0560">Oxidoreductase</keyword>
<dbReference type="Gene3D" id="3.40.30.10">
    <property type="entry name" value="Glutaredoxin"/>
    <property type="match status" value="1"/>
</dbReference>
<evidence type="ECO:0000256" key="2">
    <source>
        <dbReference type="ARBA" id="ARBA00006214"/>
    </source>
</evidence>
<dbReference type="InterPro" id="IPR044698">
    <property type="entry name" value="VKOR/LTO1"/>
</dbReference>
<evidence type="ECO:0000256" key="1">
    <source>
        <dbReference type="ARBA" id="ARBA00004141"/>
    </source>
</evidence>
<feature type="transmembrane region" description="Helical" evidence="11">
    <location>
        <begin position="129"/>
        <end position="151"/>
    </location>
</feature>
<evidence type="ECO:0000256" key="10">
    <source>
        <dbReference type="SAM" id="MobiDB-lite"/>
    </source>
</evidence>
<evidence type="ECO:0000313" key="15">
    <source>
        <dbReference type="Proteomes" id="UP001358586"/>
    </source>
</evidence>
<name>A0ABR0QX93_GOSAR</name>
<dbReference type="CDD" id="cd12916">
    <property type="entry name" value="VKOR_1"/>
    <property type="match status" value="1"/>
</dbReference>
<dbReference type="Gene3D" id="3.40.525.10">
    <property type="entry name" value="CRAL-TRIO lipid binding domain"/>
    <property type="match status" value="1"/>
</dbReference>
<evidence type="ECO:0008006" key="16">
    <source>
        <dbReference type="Google" id="ProtNLM"/>
    </source>
</evidence>
<comment type="subcellular location">
    <subcellularLocation>
        <location evidence="1">Membrane</location>
        <topology evidence="1">Multi-pass membrane protein</topology>
    </subcellularLocation>
</comment>
<proteinExistence type="inferred from homology"/>
<evidence type="ECO:0000256" key="5">
    <source>
        <dbReference type="ARBA" id="ARBA00022989"/>
    </source>
</evidence>
<dbReference type="Proteomes" id="UP001358586">
    <property type="component" value="Chromosome 2"/>
</dbReference>
<dbReference type="PANTHER" id="PTHR34573">
    <property type="entry name" value="VKC DOMAIN-CONTAINING PROTEIN"/>
    <property type="match status" value="1"/>
</dbReference>
<keyword evidence="15" id="KW-1185">Reference proteome</keyword>
<organism evidence="14 15">
    <name type="scientific">Gossypium arboreum</name>
    <name type="common">Tree cotton</name>
    <name type="synonym">Gossypium nanking</name>
    <dbReference type="NCBI Taxonomy" id="29729"/>
    <lineage>
        <taxon>Eukaryota</taxon>
        <taxon>Viridiplantae</taxon>
        <taxon>Streptophyta</taxon>
        <taxon>Embryophyta</taxon>
        <taxon>Tracheophyta</taxon>
        <taxon>Spermatophyta</taxon>
        <taxon>Magnoliopsida</taxon>
        <taxon>eudicotyledons</taxon>
        <taxon>Gunneridae</taxon>
        <taxon>Pentapetalae</taxon>
        <taxon>rosids</taxon>
        <taxon>malvids</taxon>
        <taxon>Malvales</taxon>
        <taxon>Malvaceae</taxon>
        <taxon>Malvoideae</taxon>
        <taxon>Gossypium</taxon>
    </lineage>
</organism>